<dbReference type="Proteomes" id="UP000319103">
    <property type="component" value="Unassembled WGS sequence"/>
</dbReference>
<keyword evidence="2" id="KW-0732">Signal</keyword>
<dbReference type="RefSeq" id="WP_141637123.1">
    <property type="nucleotide sequence ID" value="NZ_VIGB01000003.1"/>
</dbReference>
<protein>
    <submittedName>
        <fullName evidence="3">Uncharacterized protein</fullName>
    </submittedName>
</protein>
<dbReference type="Gene3D" id="2.60.40.10">
    <property type="entry name" value="Immunoglobulins"/>
    <property type="match status" value="1"/>
</dbReference>
<dbReference type="GO" id="GO:0016020">
    <property type="term" value="C:membrane"/>
    <property type="evidence" value="ECO:0007669"/>
    <property type="project" value="InterPro"/>
</dbReference>
<evidence type="ECO:0000313" key="4">
    <source>
        <dbReference type="Proteomes" id="UP000319103"/>
    </source>
</evidence>
<dbReference type="SUPFAM" id="SSF49313">
    <property type="entry name" value="Cadherin-like"/>
    <property type="match status" value="1"/>
</dbReference>
<organism evidence="3 4">
    <name type="scientific">Kitasatospora acidiphila</name>
    <dbReference type="NCBI Taxonomy" id="2567942"/>
    <lineage>
        <taxon>Bacteria</taxon>
        <taxon>Bacillati</taxon>
        <taxon>Actinomycetota</taxon>
        <taxon>Actinomycetes</taxon>
        <taxon>Kitasatosporales</taxon>
        <taxon>Streptomycetaceae</taxon>
        <taxon>Kitasatospora</taxon>
    </lineage>
</organism>
<feature type="compositionally biased region" description="Low complexity" evidence="1">
    <location>
        <begin position="61"/>
        <end position="76"/>
    </location>
</feature>
<feature type="chain" id="PRO_5022122572" evidence="2">
    <location>
        <begin position="38"/>
        <end position="661"/>
    </location>
</feature>
<proteinExistence type="predicted"/>
<evidence type="ECO:0000256" key="2">
    <source>
        <dbReference type="SAM" id="SignalP"/>
    </source>
</evidence>
<dbReference type="InterPro" id="IPR013783">
    <property type="entry name" value="Ig-like_fold"/>
</dbReference>
<evidence type="ECO:0000256" key="1">
    <source>
        <dbReference type="SAM" id="MobiDB-lite"/>
    </source>
</evidence>
<feature type="signal peptide" evidence="2">
    <location>
        <begin position="1"/>
        <end position="37"/>
    </location>
</feature>
<dbReference type="InterPro" id="IPR015919">
    <property type="entry name" value="Cadherin-like_sf"/>
</dbReference>
<dbReference type="PROSITE" id="PS51318">
    <property type="entry name" value="TAT"/>
    <property type="match status" value="1"/>
</dbReference>
<name>A0A540WCN0_9ACTN</name>
<dbReference type="OrthoDB" id="345880at2"/>
<accession>A0A540WCN0</accession>
<dbReference type="GO" id="GO:0005509">
    <property type="term" value="F:calcium ion binding"/>
    <property type="evidence" value="ECO:0007669"/>
    <property type="project" value="InterPro"/>
</dbReference>
<evidence type="ECO:0000313" key="3">
    <source>
        <dbReference type="EMBL" id="TQF06712.1"/>
    </source>
</evidence>
<keyword evidence="4" id="KW-1185">Reference proteome</keyword>
<dbReference type="AlphaFoldDB" id="A0A540WCN0"/>
<comment type="caution">
    <text evidence="3">The sequence shown here is derived from an EMBL/GenBank/DDBJ whole genome shotgun (WGS) entry which is preliminary data.</text>
</comment>
<dbReference type="InterPro" id="IPR006311">
    <property type="entry name" value="TAT_signal"/>
</dbReference>
<dbReference type="GO" id="GO:0005975">
    <property type="term" value="P:carbohydrate metabolic process"/>
    <property type="evidence" value="ECO:0007669"/>
    <property type="project" value="UniProtKB-ARBA"/>
</dbReference>
<dbReference type="Pfam" id="PF05345">
    <property type="entry name" value="He_PIG"/>
    <property type="match status" value="1"/>
</dbReference>
<feature type="region of interest" description="Disordered" evidence="1">
    <location>
        <begin position="40"/>
        <end position="103"/>
    </location>
</feature>
<sequence>MLRHRAGLLLHSRRTLMVGLAAGLAAAGLVAPLTAAADPHPATHGTVQAQAKPATPKSGGPHKAAAFKPHAAKAGPLATAGKTGGKVTPQTADGADPGPQGDGSVANEYDLQMTYKGAQDSAGIVTGPPKVYLVLWGSQWGTPSTNSTGDVVPSGDPDGAAAYQQDFFKGLGSAGDGWSAVLTQYCEGIQAGSLQCPANAAHIQYPQPGSVLAGVWVDNAAAAPQAASEPQLAAEATAAAQHFGNVTEAQNRNVQYIIDSPQGTNPDKWKDLGYCAWHDFERTKFGSIAYTNMPYQPDVAGCGANWFGENTARGKLDGYGIIGGHEYAETLTDPNTPGGWTDATGQEVGDKCAWIPQGANGGLFFENLSTGSFPLQTLWSNTDHLCQSSDPIVTGPTLTLSVMCDRTDAPNSPVNIGAAAADSSGATVSYSATGLPSGLSINSGTGVISGTSSGSNGWQRITVNATDAGGRTASTGFWENIGSGQTGCTAGPEQLIDPGFENGSADVNHTVMTDAWSPSGYNIITPSSLHSAHSGTWYAWLGQNGSGADDSINTSLNTYAGYQNANFSFWLDTESTNTSGSNPDTLQLIAYSQYDGHQIGVVKTWNSTGSQPGYQQQSVNLTPFIGQVGWGTTISLKLVSHESGSTPTTAFLIDDASVHEN</sequence>
<dbReference type="EMBL" id="VIGB01000003">
    <property type="protein sequence ID" value="TQF06712.1"/>
    <property type="molecule type" value="Genomic_DNA"/>
</dbReference>
<gene>
    <name evidence="3" type="ORF">E6W39_36640</name>
</gene>
<feature type="compositionally biased region" description="Low complexity" evidence="1">
    <location>
        <begin position="92"/>
        <end position="103"/>
    </location>
</feature>
<reference evidence="3 4" key="1">
    <citation type="submission" date="2019-06" db="EMBL/GenBank/DDBJ databases">
        <title>Description of Kitasatospora acidophila sp. nov. isolated from pine grove soil, and reclassification of Streptomyces novaecaesareae to Kitasatospora novaeceasareae comb. nov.</title>
        <authorList>
            <person name="Kim M.J."/>
        </authorList>
    </citation>
    <scope>NUCLEOTIDE SEQUENCE [LARGE SCALE GENOMIC DNA]</scope>
    <source>
        <strain evidence="3 4">MMS16-CNU292</strain>
    </source>
</reference>